<evidence type="ECO:0000313" key="4">
    <source>
        <dbReference type="EMBL" id="BCK85752.1"/>
    </source>
</evidence>
<reference evidence="4" key="1">
    <citation type="submission" date="2020-09" db="EMBL/GenBank/DDBJ databases">
        <title>New species isolated from human feces.</title>
        <authorList>
            <person name="Kitahara M."/>
            <person name="Shigeno Y."/>
            <person name="Shime M."/>
            <person name="Matsumoto Y."/>
            <person name="Nakamura S."/>
            <person name="Motooka D."/>
            <person name="Fukuoka S."/>
            <person name="Nishikawa H."/>
            <person name="Benno Y."/>
        </authorList>
    </citation>
    <scope>NUCLEOTIDE SEQUENCE</scope>
    <source>
        <strain evidence="4">MM59</strain>
        <plasmid evidence="4">pMM59_01</plasmid>
    </source>
</reference>
<dbReference type="RefSeq" id="WP_213543769.1">
    <property type="nucleotide sequence ID" value="NZ_AP023421.1"/>
</dbReference>
<keyword evidence="5" id="KW-1185">Reference proteome</keyword>
<feature type="chain" id="PRO_5038561393" description="SLH domain-containing protein" evidence="2">
    <location>
        <begin position="25"/>
        <end position="477"/>
    </location>
</feature>
<sequence>MKRFLTLLFTTLLLSAALCVSASASNYDSVAEELADIGMFRGTSSGFELDRAPTRSEAAIMLVRLYGAEEEAASSYQAGEISHPFTDVGETAAPYVAWLYTNGITNGTSSTTFGSGSCSAQNYVVFLLRALGYKDGTDFQYADAAAFAMTHGLFDTSLVGGVFLRDDLAALTYQALACELKDGSTYLLDSLIQDGAIDAEAAKPITDKIESYRTLASLSAAERMDTDFTMSMDMDFTMEGQSDGQPIQEKESMSTTASGNIQMVLSETPQMAMTMKMTMLDETVDLGLWLRDGWLYVRMDQDAYRQDISAEMDEFMALYQQLMGQGYQSNVSMMMPFIDSITTKTSGGNTVYTLTLNRAFEALYQDLFSVILDEVMPMMQQAGIDFSLDFNVDTFSYTYTVGSNNQLKNATADMVMDVTVGFKQGEADTISLAISMDMDMTMDINAMGDQVKVSYPSDLSQFPEITAEVPATTTSAA</sequence>
<dbReference type="InterPro" id="IPR001119">
    <property type="entry name" value="SLH_dom"/>
</dbReference>
<keyword evidence="1" id="KW-0677">Repeat</keyword>
<organism evidence="4 5">
    <name type="scientific">Pusillibacter faecalis</name>
    <dbReference type="NCBI Taxonomy" id="2714358"/>
    <lineage>
        <taxon>Bacteria</taxon>
        <taxon>Bacillati</taxon>
        <taxon>Bacillota</taxon>
        <taxon>Clostridia</taxon>
        <taxon>Eubacteriales</taxon>
        <taxon>Oscillospiraceae</taxon>
        <taxon>Pusillibacter</taxon>
    </lineage>
</organism>
<feature type="domain" description="SLH" evidence="3">
    <location>
        <begin position="13"/>
        <end position="76"/>
    </location>
</feature>
<protein>
    <recommendedName>
        <fullName evidence="3">SLH domain-containing protein</fullName>
    </recommendedName>
</protein>
<evidence type="ECO:0000313" key="5">
    <source>
        <dbReference type="Proteomes" id="UP000679848"/>
    </source>
</evidence>
<accession>A0A830QQP6</accession>
<name>A0A830QQP6_9FIRM</name>
<keyword evidence="4" id="KW-0614">Plasmid</keyword>
<dbReference type="KEGG" id="pfaa:MM59RIKEN_30710"/>
<dbReference type="AlphaFoldDB" id="A0A830QQP6"/>
<evidence type="ECO:0000256" key="2">
    <source>
        <dbReference type="SAM" id="SignalP"/>
    </source>
</evidence>
<geneLocation type="plasmid" evidence="4 5">
    <name>pMM59_01</name>
</geneLocation>
<feature type="signal peptide" evidence="2">
    <location>
        <begin position="1"/>
        <end position="24"/>
    </location>
</feature>
<dbReference type="EMBL" id="AP023421">
    <property type="protein sequence ID" value="BCK85752.1"/>
    <property type="molecule type" value="Genomic_DNA"/>
</dbReference>
<keyword evidence="2" id="KW-0732">Signal</keyword>
<dbReference type="Pfam" id="PF00395">
    <property type="entry name" value="SLH"/>
    <property type="match status" value="1"/>
</dbReference>
<evidence type="ECO:0000259" key="3">
    <source>
        <dbReference type="PROSITE" id="PS51272"/>
    </source>
</evidence>
<dbReference type="Proteomes" id="UP000679848">
    <property type="component" value="Plasmid pMM59_01"/>
</dbReference>
<proteinExistence type="predicted"/>
<dbReference type="Gene3D" id="2.50.20.20">
    <property type="match status" value="1"/>
</dbReference>
<gene>
    <name evidence="4" type="ORF">MM59RIKEN_30710</name>
</gene>
<evidence type="ECO:0000256" key="1">
    <source>
        <dbReference type="ARBA" id="ARBA00022737"/>
    </source>
</evidence>
<dbReference type="PROSITE" id="PS51272">
    <property type="entry name" value="SLH"/>
    <property type="match status" value="1"/>
</dbReference>